<accession>A0A9X3EI67</accession>
<feature type="compositionally biased region" description="Low complexity" evidence="1">
    <location>
        <begin position="562"/>
        <end position="584"/>
    </location>
</feature>
<evidence type="ECO:0000313" key="2">
    <source>
        <dbReference type="EMBL" id="MCY1004538.1"/>
    </source>
</evidence>
<dbReference type="InterPro" id="IPR012334">
    <property type="entry name" value="Pectin_lyas_fold"/>
</dbReference>
<proteinExistence type="predicted"/>
<dbReference type="AlphaFoldDB" id="A0A9X3EI67"/>
<dbReference type="Gene3D" id="2.160.20.10">
    <property type="entry name" value="Single-stranded right-handed beta-helix, Pectin lyase-like"/>
    <property type="match status" value="1"/>
</dbReference>
<gene>
    <name evidence="2" type="ORF">OV079_02925</name>
</gene>
<organism evidence="2 3">
    <name type="scientific">Nannocystis pusilla</name>
    <dbReference type="NCBI Taxonomy" id="889268"/>
    <lineage>
        <taxon>Bacteria</taxon>
        <taxon>Pseudomonadati</taxon>
        <taxon>Myxococcota</taxon>
        <taxon>Polyangia</taxon>
        <taxon>Nannocystales</taxon>
        <taxon>Nannocystaceae</taxon>
        <taxon>Nannocystis</taxon>
    </lineage>
</organism>
<evidence type="ECO:0000256" key="1">
    <source>
        <dbReference type="SAM" id="MobiDB-lite"/>
    </source>
</evidence>
<feature type="compositionally biased region" description="Basic residues" evidence="1">
    <location>
        <begin position="585"/>
        <end position="595"/>
    </location>
</feature>
<reference evidence="2" key="1">
    <citation type="submission" date="2022-11" db="EMBL/GenBank/DDBJ databases">
        <title>Minimal conservation of predation-associated metabolite biosynthetic gene clusters underscores biosynthetic potential of Myxococcota including descriptions for ten novel species: Archangium lansinium sp. nov., Myxococcus landrumus sp. nov., Nannocystis bai.</title>
        <authorList>
            <person name="Ahearne A."/>
            <person name="Stevens C."/>
            <person name="Phillips K."/>
        </authorList>
    </citation>
    <scope>NUCLEOTIDE SEQUENCE</scope>
    <source>
        <strain evidence="2">Na p29</strain>
    </source>
</reference>
<feature type="region of interest" description="Disordered" evidence="1">
    <location>
        <begin position="562"/>
        <end position="645"/>
    </location>
</feature>
<dbReference type="InterPro" id="IPR011050">
    <property type="entry name" value="Pectin_lyase_fold/virulence"/>
</dbReference>
<sequence length="645" mass="69990">MATQDISRHLYQPEKHYSGARSQKGRVILDSDFNEGEILDDESQRLVVVDVVGRHGSPNLGYSIGNVTKVPYDFTIGSGTYYLGGMRHEIGSSPGTTAPQTFRKQSNWLQSNRPGVTLPSQPVGPRNDLVYLVGWEQPVSATEDGELLEAALSGLDTSDRMRRMDRVLVATGTAGTCAAAFEGFVGPFIALNHSYDWASGELKSGARLTVSFEAVPTPDDLCSPAGNGYRGHENQAIRIQLFAPNMYLWSYDNAAPLFRVRASVTGSEVTVEFMTAPWQQEQFPLKGQVLEILPWGAQIANGERVADHRIDANIGGGVLARVTTSYNPRTKTLKASIEDAALLTNMLTWLGPIPEADRFLYLRVWNPGGPKPEGVDTYGTVFVPNDPAVALPGTGIKVAFNQVGIVGDYWIVAARPNTPEEVVPWALKSTGAAPSGPRRFYCPLAIVRWTLAGEVLQVAAESCRRTFRPLTRLSGCCSVTVGDGATSHGDYTSIQQAILALPPNEPGKVCVLPGVYEERVHVVGRRNIVVEGCGPRTILRSPPGDTLSKAIFTLERCDDIQRGASPSRPSVSSGSGSSAGWWPAARRRCPRRGSRSRTSSSRPRATPRRIGRRSTTWRSRTTSPRSRSARSARSVRSISRSSAAS</sequence>
<feature type="compositionally biased region" description="Low complexity" evidence="1">
    <location>
        <begin position="613"/>
        <end position="645"/>
    </location>
</feature>
<keyword evidence="3" id="KW-1185">Reference proteome</keyword>
<dbReference type="Proteomes" id="UP001150924">
    <property type="component" value="Unassembled WGS sequence"/>
</dbReference>
<dbReference type="Pfam" id="PF20129">
    <property type="entry name" value="DUF6519"/>
    <property type="match status" value="1"/>
</dbReference>
<comment type="caution">
    <text evidence="2">The sequence shown here is derived from an EMBL/GenBank/DDBJ whole genome shotgun (WGS) entry which is preliminary data.</text>
</comment>
<dbReference type="RefSeq" id="WP_267766093.1">
    <property type="nucleotide sequence ID" value="NZ_JAPNKE010000002.1"/>
</dbReference>
<protein>
    <submittedName>
        <fullName evidence="2">DUF6519 domain-containing protein</fullName>
    </submittedName>
</protein>
<dbReference type="EMBL" id="JAPNKE010000002">
    <property type="protein sequence ID" value="MCY1004538.1"/>
    <property type="molecule type" value="Genomic_DNA"/>
</dbReference>
<name>A0A9X3EI67_9BACT</name>
<evidence type="ECO:0000313" key="3">
    <source>
        <dbReference type="Proteomes" id="UP001150924"/>
    </source>
</evidence>
<dbReference type="SUPFAM" id="SSF51126">
    <property type="entry name" value="Pectin lyase-like"/>
    <property type="match status" value="1"/>
</dbReference>
<dbReference type="InterPro" id="IPR045392">
    <property type="entry name" value="DUF6519"/>
</dbReference>